<dbReference type="EMBL" id="JBCLUF010000032">
    <property type="protein sequence ID" value="MEY8662880.1"/>
    <property type="molecule type" value="Genomic_DNA"/>
</dbReference>
<dbReference type="RefSeq" id="WP_369942761.1">
    <property type="nucleotide sequence ID" value="NZ_JBCLUF010000032.1"/>
</dbReference>
<keyword evidence="2" id="KW-1185">Reference proteome</keyword>
<gene>
    <name evidence="1" type="ORF">AALT52_08265</name>
</gene>
<organism evidence="1 2">
    <name type="scientific">Ligilactobacillus faecis</name>
    <dbReference type="NCBI Taxonomy" id="762833"/>
    <lineage>
        <taxon>Bacteria</taxon>
        <taxon>Bacillati</taxon>
        <taxon>Bacillota</taxon>
        <taxon>Bacilli</taxon>
        <taxon>Lactobacillales</taxon>
        <taxon>Lactobacillaceae</taxon>
        <taxon>Ligilactobacillus</taxon>
    </lineage>
</organism>
<evidence type="ECO:0000313" key="2">
    <source>
        <dbReference type="Proteomes" id="UP001565236"/>
    </source>
</evidence>
<name>A0ABV4DQY3_9LACO</name>
<reference evidence="1 2" key="1">
    <citation type="submission" date="2024-03" db="EMBL/GenBank/DDBJ databases">
        <title>Mouse gut bacterial collection (mGBC) of GemPharmatech.</title>
        <authorList>
            <person name="He Y."/>
            <person name="Dong L."/>
            <person name="Wu D."/>
            <person name="Gao X."/>
            <person name="Lin Z."/>
        </authorList>
    </citation>
    <scope>NUCLEOTIDE SEQUENCE [LARGE SCALE GENOMIC DNA]</scope>
    <source>
        <strain evidence="1 2">15-30</strain>
    </source>
</reference>
<dbReference type="SUPFAM" id="SSF53067">
    <property type="entry name" value="Actin-like ATPase domain"/>
    <property type="match status" value="1"/>
</dbReference>
<evidence type="ECO:0008006" key="3">
    <source>
        <dbReference type="Google" id="ProtNLM"/>
    </source>
</evidence>
<dbReference type="InterPro" id="IPR043129">
    <property type="entry name" value="ATPase_NBD"/>
</dbReference>
<dbReference type="Gene3D" id="3.30.420.40">
    <property type="match status" value="1"/>
</dbReference>
<evidence type="ECO:0000313" key="1">
    <source>
        <dbReference type="EMBL" id="MEY8662880.1"/>
    </source>
</evidence>
<sequence>MHELIVIDVGGTTIKFGVFHHGKLFKFGSVPTPAKLADFYEVLTKKSKLYNKNIPFKG</sequence>
<protein>
    <recommendedName>
        <fullName evidence="3">ROK family protein</fullName>
    </recommendedName>
</protein>
<dbReference type="Proteomes" id="UP001565236">
    <property type="component" value="Unassembled WGS sequence"/>
</dbReference>
<proteinExistence type="predicted"/>
<comment type="caution">
    <text evidence="1">The sequence shown here is derived from an EMBL/GenBank/DDBJ whole genome shotgun (WGS) entry which is preliminary data.</text>
</comment>
<accession>A0ABV4DQY3</accession>